<feature type="region of interest" description="Disordered" evidence="1">
    <location>
        <begin position="67"/>
        <end position="98"/>
    </location>
</feature>
<evidence type="ECO:0000256" key="1">
    <source>
        <dbReference type="SAM" id="MobiDB-lite"/>
    </source>
</evidence>
<protein>
    <submittedName>
        <fullName evidence="3">Uncharacterized protein</fullName>
    </submittedName>
</protein>
<accession>A0A0U0ZQB9</accession>
<sequence length="98" mass="10349">MSTQSACARLLIFVFLGVTAAVGVDLMDGTNIPGGKEPAVTYSADPWDDEVEFLTGNDAMNIYTPDSRQINGQPQNIGGARNSNGIGKSCNNPGVRCR</sequence>
<keyword evidence="2" id="KW-0732">Signal</keyword>
<dbReference type="RefSeq" id="WP_016892918.1">
    <property type="nucleotide sequence ID" value="NZ_CSWP01000005.1"/>
</dbReference>
<reference evidence="3 4" key="1">
    <citation type="submission" date="2015-03" db="EMBL/GenBank/DDBJ databases">
        <authorList>
            <person name="Murphy D."/>
        </authorList>
    </citation>
    <scope>NUCLEOTIDE SEQUENCE [LARGE SCALE GENOMIC DNA]</scope>
    <source>
        <strain evidence="3 4">PAP088</strain>
    </source>
</reference>
<evidence type="ECO:0000313" key="3">
    <source>
        <dbReference type="EMBL" id="CPV55881.1"/>
    </source>
</evidence>
<feature type="compositionally biased region" description="Polar residues" evidence="1">
    <location>
        <begin position="67"/>
        <end position="92"/>
    </location>
</feature>
<name>A0A0U0ZQB9_9MYCO</name>
<evidence type="ECO:0000313" key="4">
    <source>
        <dbReference type="Proteomes" id="UP000045782"/>
    </source>
</evidence>
<proteinExistence type="predicted"/>
<gene>
    <name evidence="3" type="ORF">ERS075579_02736</name>
</gene>
<feature type="chain" id="PRO_5039185805" evidence="2">
    <location>
        <begin position="21"/>
        <end position="98"/>
    </location>
</feature>
<evidence type="ECO:0000256" key="2">
    <source>
        <dbReference type="SAM" id="SignalP"/>
    </source>
</evidence>
<dbReference type="EMBL" id="CSWP01000005">
    <property type="protein sequence ID" value="CPV55881.1"/>
    <property type="molecule type" value="Genomic_DNA"/>
</dbReference>
<dbReference type="AlphaFoldDB" id="A0A0U0ZQB9"/>
<feature type="signal peptide" evidence="2">
    <location>
        <begin position="1"/>
        <end position="20"/>
    </location>
</feature>
<organism evidence="3 4">
    <name type="scientific">Mycobacteroides abscessus</name>
    <dbReference type="NCBI Taxonomy" id="36809"/>
    <lineage>
        <taxon>Bacteria</taxon>
        <taxon>Bacillati</taxon>
        <taxon>Actinomycetota</taxon>
        <taxon>Actinomycetes</taxon>
        <taxon>Mycobacteriales</taxon>
        <taxon>Mycobacteriaceae</taxon>
        <taxon>Mycobacteroides</taxon>
    </lineage>
</organism>
<dbReference type="Proteomes" id="UP000045782">
    <property type="component" value="Unassembled WGS sequence"/>
</dbReference>